<evidence type="ECO:0000256" key="3">
    <source>
        <dbReference type="ARBA" id="ARBA00023163"/>
    </source>
</evidence>
<protein>
    <submittedName>
        <fullName evidence="6">LuxR family maltose regulon positive regulatory protein</fullName>
    </submittedName>
</protein>
<reference evidence="6 7" key="1">
    <citation type="submission" date="2023-07" db="EMBL/GenBank/DDBJ databases">
        <title>Comparative genomics of wheat-associated soil bacteria to identify genetic determinants of phenazine resistance.</title>
        <authorList>
            <person name="Mouncey N."/>
        </authorList>
    </citation>
    <scope>NUCLEOTIDE SEQUENCE [LARGE SCALE GENOMIC DNA]</scope>
    <source>
        <strain evidence="6 7">V3I3</strain>
    </source>
</reference>
<feature type="domain" description="HTH luxR-type" evidence="5">
    <location>
        <begin position="787"/>
        <end position="852"/>
    </location>
</feature>
<evidence type="ECO:0000256" key="2">
    <source>
        <dbReference type="ARBA" id="ARBA00023125"/>
    </source>
</evidence>
<dbReference type="PROSITE" id="PS50043">
    <property type="entry name" value="HTH_LUXR_2"/>
    <property type="match status" value="1"/>
</dbReference>
<dbReference type="Gene3D" id="1.10.10.10">
    <property type="entry name" value="Winged helix-like DNA-binding domain superfamily/Winged helix DNA-binding domain"/>
    <property type="match status" value="1"/>
</dbReference>
<proteinExistence type="predicted"/>
<dbReference type="InterPro" id="IPR011990">
    <property type="entry name" value="TPR-like_helical_dom_sf"/>
</dbReference>
<gene>
    <name evidence="6" type="ORF">QFZ26_001731</name>
</gene>
<dbReference type="PANTHER" id="PTHR44688:SF16">
    <property type="entry name" value="DNA-BINDING TRANSCRIPTIONAL ACTIVATOR DEVR_DOSR"/>
    <property type="match status" value="1"/>
</dbReference>
<keyword evidence="1" id="KW-0805">Transcription regulation</keyword>
<dbReference type="InterPro" id="IPR059106">
    <property type="entry name" value="WHD_MalT"/>
</dbReference>
<dbReference type="Proteomes" id="UP001239083">
    <property type="component" value="Unassembled WGS sequence"/>
</dbReference>
<evidence type="ECO:0000256" key="1">
    <source>
        <dbReference type="ARBA" id="ARBA00023015"/>
    </source>
</evidence>
<dbReference type="PRINTS" id="PR00038">
    <property type="entry name" value="HTHLUXR"/>
</dbReference>
<evidence type="ECO:0000256" key="4">
    <source>
        <dbReference type="SAM" id="MobiDB-lite"/>
    </source>
</evidence>
<evidence type="ECO:0000313" key="6">
    <source>
        <dbReference type="EMBL" id="MDQ0894176.1"/>
    </source>
</evidence>
<comment type="caution">
    <text evidence="6">The sequence shown here is derived from an EMBL/GenBank/DDBJ whole genome shotgun (WGS) entry which is preliminary data.</text>
</comment>
<dbReference type="Gene3D" id="1.25.40.10">
    <property type="entry name" value="Tetratricopeptide repeat domain"/>
    <property type="match status" value="1"/>
</dbReference>
<keyword evidence="2" id="KW-0238">DNA-binding</keyword>
<dbReference type="InterPro" id="IPR016032">
    <property type="entry name" value="Sig_transdc_resp-reg_C-effctor"/>
</dbReference>
<evidence type="ECO:0000259" key="5">
    <source>
        <dbReference type="PROSITE" id="PS50043"/>
    </source>
</evidence>
<dbReference type="InterPro" id="IPR036388">
    <property type="entry name" value="WH-like_DNA-bd_sf"/>
</dbReference>
<name>A0ABU0RAD9_9MICO</name>
<evidence type="ECO:0000313" key="7">
    <source>
        <dbReference type="Proteomes" id="UP001239083"/>
    </source>
</evidence>
<dbReference type="Pfam" id="PF00196">
    <property type="entry name" value="GerE"/>
    <property type="match status" value="1"/>
</dbReference>
<dbReference type="CDD" id="cd06170">
    <property type="entry name" value="LuxR_C_like"/>
    <property type="match status" value="1"/>
</dbReference>
<dbReference type="InterPro" id="IPR003593">
    <property type="entry name" value="AAA+_ATPase"/>
</dbReference>
<organism evidence="6 7">
    <name type="scientific">Agromyces ramosus</name>
    <dbReference type="NCBI Taxonomy" id="33879"/>
    <lineage>
        <taxon>Bacteria</taxon>
        <taxon>Bacillati</taxon>
        <taxon>Actinomycetota</taxon>
        <taxon>Actinomycetes</taxon>
        <taxon>Micrococcales</taxon>
        <taxon>Microbacteriaceae</taxon>
        <taxon>Agromyces</taxon>
    </lineage>
</organism>
<keyword evidence="3" id="KW-0804">Transcription</keyword>
<dbReference type="Pfam" id="PF25873">
    <property type="entry name" value="WHD_MalT"/>
    <property type="match status" value="1"/>
</dbReference>
<dbReference type="SMART" id="SM00421">
    <property type="entry name" value="HTH_LUXR"/>
    <property type="match status" value="1"/>
</dbReference>
<dbReference type="EMBL" id="JAUSYY010000001">
    <property type="protein sequence ID" value="MDQ0894176.1"/>
    <property type="molecule type" value="Genomic_DNA"/>
</dbReference>
<keyword evidence="7" id="KW-1185">Reference proteome</keyword>
<dbReference type="InterPro" id="IPR027417">
    <property type="entry name" value="P-loop_NTPase"/>
</dbReference>
<dbReference type="SUPFAM" id="SSF46894">
    <property type="entry name" value="C-terminal effector domain of the bipartite response regulators"/>
    <property type="match status" value="1"/>
</dbReference>
<sequence length="867" mass="92922">MRSTRQGDAESSTTIAGAPRIPSGLLERPRLYSLLDSGAPLTVVRGIGGSGKTVLLRQWADHADRHVIWVDIDRQASSPEGFTVVVLQRLARSGLLSDDRARAAIDGAQPGGEPWQTLTGVLSTIDESLVIIVDKAAGADDSTLRGIVDVLVGHPSLRVIAAANEATRLDEPGLAFLVDRVTVSSIDLMFTEEELGAALQVDPATAREVHRLSGGLPLVAHALARANTGIARSDLLAVATDAMEAFMRVRIEAAEYDPRSIDALARMSLADELTVELARDLAPGAEARGILDAAAHYGFGSWSEEGSRVFTFIPLARELLRRELHRRFPEELPRLNRAVADWRLQNGMPVAALESAVVTGDLMLASHVVKSSWFTLLRQHGERVREILGSVPLGRLRPYPLLVMLLAICYNAVGVRRVRGLQLFAIAAAATKSTNGEISQSDRVFLCAAESSALRVLGFHTRAIPPAQRALEAVDRLSTEEAEQYREQLPRIYAQLGITFYYGGELALALEVLGMGLALAESGQRDAGFSCLAMLAGIHALDGDIPEARRFVELVRAGGWPDELLDGYQGTFYRVAEAVIALEELDVEAAQRHVEVFAPHRATSEHWLVMACVEAMVELQAGAAATGLVRLDSTVAEHGRSGHAPRARRALSTVRMLLHLALGNVEAARDVLHRDAADADARTMVDRARLALVTGQAAEALRLTREAGRSAPSSQVSAEAAVLEAVALLRTVGEVHSKPAVDRASALLVDRGQLLPLTLIPAADLERLTEAIPALCTPRPLVSVIRHGAAAQALTPREQVVLRALARSTSTSAIAAELSVSTNTVKTQLKSLYRKLGASNREQAVAIATARHLLPPDPETDGTGPAS</sequence>
<accession>A0ABU0RAD9</accession>
<dbReference type="SUPFAM" id="SSF48452">
    <property type="entry name" value="TPR-like"/>
    <property type="match status" value="1"/>
</dbReference>
<feature type="region of interest" description="Disordered" evidence="4">
    <location>
        <begin position="1"/>
        <end position="20"/>
    </location>
</feature>
<dbReference type="PANTHER" id="PTHR44688">
    <property type="entry name" value="DNA-BINDING TRANSCRIPTIONAL ACTIVATOR DEVR_DOSR"/>
    <property type="match status" value="1"/>
</dbReference>
<dbReference type="SMART" id="SM00382">
    <property type="entry name" value="AAA"/>
    <property type="match status" value="1"/>
</dbReference>
<dbReference type="InterPro" id="IPR000792">
    <property type="entry name" value="Tscrpt_reg_LuxR_C"/>
</dbReference>
<dbReference type="SUPFAM" id="SSF52540">
    <property type="entry name" value="P-loop containing nucleoside triphosphate hydrolases"/>
    <property type="match status" value="1"/>
</dbReference>